<comment type="subcellular location">
    <subcellularLocation>
        <location evidence="2">Endosome membrane</location>
        <topology evidence="2">Peripheral membrane protein</topology>
    </subcellularLocation>
    <subcellularLocation>
        <location evidence="1">Late endosome membrane</location>
    </subcellularLocation>
    <subcellularLocation>
        <location evidence="3">Lysosome membrane</location>
        <topology evidence="3">Peripheral membrane protein</topology>
        <orientation evidence="3">Cytoplasmic side</orientation>
    </subcellularLocation>
</comment>
<dbReference type="GO" id="GO:0008270">
    <property type="term" value="F:zinc ion binding"/>
    <property type="evidence" value="ECO:0007669"/>
    <property type="project" value="TreeGrafter"/>
</dbReference>
<reference evidence="10" key="2">
    <citation type="submission" date="2020-05" db="UniProtKB">
        <authorList>
            <consortium name="EnsemblMetazoa"/>
        </authorList>
    </citation>
    <scope>IDENTIFICATION</scope>
    <source>
        <strain evidence="10">IAEA</strain>
    </source>
</reference>
<protein>
    <recommendedName>
        <fullName evidence="9">LITAF domain-containing protein</fullName>
    </recommendedName>
</protein>
<evidence type="ECO:0000313" key="11">
    <source>
        <dbReference type="Proteomes" id="UP000091820"/>
    </source>
</evidence>
<dbReference type="AlphaFoldDB" id="A0A1A9X504"/>
<feature type="transmembrane region" description="Helical" evidence="8">
    <location>
        <begin position="90"/>
        <end position="112"/>
    </location>
</feature>
<keyword evidence="5" id="KW-0479">Metal-binding</keyword>
<evidence type="ECO:0000313" key="10">
    <source>
        <dbReference type="EnsemblMetazoa" id="GBRI044453-PA"/>
    </source>
</evidence>
<comment type="similarity">
    <text evidence="4">Belongs to the CDIP1/LITAF family.</text>
</comment>
<dbReference type="InterPro" id="IPR037519">
    <property type="entry name" value="LITAF_fam"/>
</dbReference>
<evidence type="ECO:0000256" key="6">
    <source>
        <dbReference type="ARBA" id="ARBA00022833"/>
    </source>
</evidence>
<evidence type="ECO:0000256" key="7">
    <source>
        <dbReference type="ARBA" id="ARBA00023136"/>
    </source>
</evidence>
<organism evidence="10 11">
    <name type="scientific">Glossina brevipalpis</name>
    <dbReference type="NCBI Taxonomy" id="37001"/>
    <lineage>
        <taxon>Eukaryota</taxon>
        <taxon>Metazoa</taxon>
        <taxon>Ecdysozoa</taxon>
        <taxon>Arthropoda</taxon>
        <taxon>Hexapoda</taxon>
        <taxon>Insecta</taxon>
        <taxon>Pterygota</taxon>
        <taxon>Neoptera</taxon>
        <taxon>Endopterygota</taxon>
        <taxon>Diptera</taxon>
        <taxon>Brachycera</taxon>
        <taxon>Muscomorpha</taxon>
        <taxon>Hippoboscoidea</taxon>
        <taxon>Glossinidae</taxon>
        <taxon>Glossina</taxon>
    </lineage>
</organism>
<dbReference type="GO" id="GO:0031902">
    <property type="term" value="C:late endosome membrane"/>
    <property type="evidence" value="ECO:0007669"/>
    <property type="project" value="UniProtKB-SubCell"/>
</dbReference>
<accession>A0A1A9X504</accession>
<dbReference type="PANTHER" id="PTHR23292">
    <property type="entry name" value="LIPOPOLYSACCHARIDE-INDUCED TUMOR NECROSIS FACTOR-ALPHA FACTOR"/>
    <property type="match status" value="1"/>
</dbReference>
<dbReference type="SMART" id="SM00714">
    <property type="entry name" value="LITAF"/>
    <property type="match status" value="1"/>
</dbReference>
<dbReference type="VEuPathDB" id="VectorBase:GBRI044453"/>
<evidence type="ECO:0000256" key="8">
    <source>
        <dbReference type="SAM" id="Phobius"/>
    </source>
</evidence>
<keyword evidence="7 8" id="KW-0472">Membrane</keyword>
<dbReference type="STRING" id="37001.A0A1A9X504"/>
<feature type="transmembrane region" description="Helical" evidence="8">
    <location>
        <begin position="166"/>
        <end position="184"/>
    </location>
</feature>
<keyword evidence="6" id="KW-0862">Zinc</keyword>
<dbReference type="InterPro" id="IPR006629">
    <property type="entry name" value="LITAF"/>
</dbReference>
<reference evidence="11" key="1">
    <citation type="submission" date="2014-03" db="EMBL/GenBank/DDBJ databases">
        <authorList>
            <person name="Aksoy S."/>
            <person name="Warren W."/>
            <person name="Wilson R.K."/>
        </authorList>
    </citation>
    <scope>NUCLEOTIDE SEQUENCE [LARGE SCALE GENOMIC DNA]</scope>
    <source>
        <strain evidence="11">IAEA</strain>
    </source>
</reference>
<evidence type="ECO:0000256" key="4">
    <source>
        <dbReference type="ARBA" id="ARBA00005975"/>
    </source>
</evidence>
<dbReference type="PROSITE" id="PS51837">
    <property type="entry name" value="LITAF"/>
    <property type="match status" value="1"/>
</dbReference>
<evidence type="ECO:0000256" key="1">
    <source>
        <dbReference type="ARBA" id="ARBA00004414"/>
    </source>
</evidence>
<keyword evidence="8" id="KW-1133">Transmembrane helix</keyword>
<proteinExistence type="inferred from homology"/>
<evidence type="ECO:0000259" key="9">
    <source>
        <dbReference type="PROSITE" id="PS51837"/>
    </source>
</evidence>
<dbReference type="Pfam" id="PF10601">
    <property type="entry name" value="zf-LITAF-like"/>
    <property type="match status" value="2"/>
</dbReference>
<dbReference type="GO" id="GO:0005765">
    <property type="term" value="C:lysosomal membrane"/>
    <property type="evidence" value="ECO:0007669"/>
    <property type="project" value="UniProtKB-SubCell"/>
</dbReference>
<sequence length="185" mass="20757">MPTKQEIINMMENSLPGEPTSSSTTQRMPPDYSVDRPVYNSYTDNSIYAAPLTNNSTNTNATIYGSHSLLTKCHTCGRRQLTRLEYENGLMTHIIAAILCLTTCCGCLPYCFKSCKVTRHYCSTCGSYLGSNSKIQMPQIVILGPEAQQLQCPRCRREITTYIKGRSTIVTHLIALILTIVWYLQ</sequence>
<evidence type="ECO:0000256" key="3">
    <source>
        <dbReference type="ARBA" id="ARBA00004630"/>
    </source>
</evidence>
<keyword evidence="11" id="KW-1185">Reference proteome</keyword>
<dbReference type="PANTHER" id="PTHR23292:SF6">
    <property type="entry name" value="FI16602P1-RELATED"/>
    <property type="match status" value="1"/>
</dbReference>
<evidence type="ECO:0000256" key="5">
    <source>
        <dbReference type="ARBA" id="ARBA00022723"/>
    </source>
</evidence>
<dbReference type="EnsemblMetazoa" id="GBRI044453-RA">
    <property type="protein sequence ID" value="GBRI044453-PA"/>
    <property type="gene ID" value="GBRI044453"/>
</dbReference>
<keyword evidence="8" id="KW-0812">Transmembrane</keyword>
<dbReference type="Proteomes" id="UP000091820">
    <property type="component" value="Unassembled WGS sequence"/>
</dbReference>
<feature type="domain" description="LITAF" evidence="9">
    <location>
        <begin position="53"/>
        <end position="134"/>
    </location>
</feature>
<name>A0A1A9X504_9MUSC</name>
<evidence type="ECO:0000256" key="2">
    <source>
        <dbReference type="ARBA" id="ARBA00004481"/>
    </source>
</evidence>